<evidence type="ECO:0000313" key="4">
    <source>
        <dbReference type="EMBL" id="KAE9395878.1"/>
    </source>
</evidence>
<keyword evidence="2" id="KW-0479">Metal-binding</keyword>
<dbReference type="InterPro" id="IPR027806">
    <property type="entry name" value="HARBI1_dom"/>
</dbReference>
<dbReference type="Pfam" id="PF13359">
    <property type="entry name" value="DDE_Tnp_4"/>
    <property type="match status" value="1"/>
</dbReference>
<evidence type="ECO:0000259" key="3">
    <source>
        <dbReference type="Pfam" id="PF13359"/>
    </source>
</evidence>
<evidence type="ECO:0000256" key="2">
    <source>
        <dbReference type="ARBA" id="ARBA00022723"/>
    </source>
</evidence>
<dbReference type="OrthoDB" id="5945905at2759"/>
<dbReference type="EMBL" id="ML769523">
    <property type="protein sequence ID" value="KAE9395878.1"/>
    <property type="molecule type" value="Genomic_DNA"/>
</dbReference>
<dbReference type="AlphaFoldDB" id="A0A6A4HDZ7"/>
<accession>A0A6A4HDZ7</accession>
<dbReference type="GO" id="GO:0046872">
    <property type="term" value="F:metal ion binding"/>
    <property type="evidence" value="ECO:0007669"/>
    <property type="project" value="UniProtKB-KW"/>
</dbReference>
<name>A0A6A4HDZ7_9AGAR</name>
<organism evidence="4 5">
    <name type="scientific">Gymnopus androsaceus JB14</name>
    <dbReference type="NCBI Taxonomy" id="1447944"/>
    <lineage>
        <taxon>Eukaryota</taxon>
        <taxon>Fungi</taxon>
        <taxon>Dikarya</taxon>
        <taxon>Basidiomycota</taxon>
        <taxon>Agaricomycotina</taxon>
        <taxon>Agaricomycetes</taxon>
        <taxon>Agaricomycetidae</taxon>
        <taxon>Agaricales</taxon>
        <taxon>Marasmiineae</taxon>
        <taxon>Omphalotaceae</taxon>
        <taxon>Gymnopus</taxon>
    </lineage>
</organism>
<feature type="domain" description="DDE Tnp4" evidence="3">
    <location>
        <begin position="77"/>
        <end position="220"/>
    </location>
</feature>
<proteinExistence type="predicted"/>
<keyword evidence="5" id="KW-1185">Reference proteome</keyword>
<dbReference type="Proteomes" id="UP000799118">
    <property type="component" value="Unassembled WGS sequence"/>
</dbReference>
<reference evidence="4" key="1">
    <citation type="journal article" date="2019" name="Environ. Microbiol.">
        <title>Fungal ecological strategies reflected in gene transcription - a case study of two litter decomposers.</title>
        <authorList>
            <person name="Barbi F."/>
            <person name="Kohler A."/>
            <person name="Barry K."/>
            <person name="Baskaran P."/>
            <person name="Daum C."/>
            <person name="Fauchery L."/>
            <person name="Ihrmark K."/>
            <person name="Kuo A."/>
            <person name="LaButti K."/>
            <person name="Lipzen A."/>
            <person name="Morin E."/>
            <person name="Grigoriev I.V."/>
            <person name="Henrissat B."/>
            <person name="Lindahl B."/>
            <person name="Martin F."/>
        </authorList>
    </citation>
    <scope>NUCLEOTIDE SEQUENCE</scope>
    <source>
        <strain evidence="4">JB14</strain>
    </source>
</reference>
<gene>
    <name evidence="4" type="ORF">BT96DRAFT_958384</name>
</gene>
<evidence type="ECO:0000313" key="5">
    <source>
        <dbReference type="Proteomes" id="UP000799118"/>
    </source>
</evidence>
<sequence>MCNCFAFPSWLVDLADCFTRSVAQLSRVINQLSNYLYKTKGHLLVDLKRFSVDELERFASAIHAAGSPMTDIFAFIDATFEDTARPTDDQHVYYSGYSKTHAYNFQGVTTPDRIIALCHGPIEGQHADGALYAWSGCELFIYADPAYGESAQIVSGLKKVQNLTQLEQQFNTHMAKLRMSVEWGFGKLAHNWAFLNYSQDLSVHKSPIARYFLVAVLLTNAHTCLHGSETSRYFGLAPLKLHEYFFN</sequence>
<evidence type="ECO:0000256" key="1">
    <source>
        <dbReference type="ARBA" id="ARBA00001968"/>
    </source>
</evidence>
<protein>
    <recommendedName>
        <fullName evidence="3">DDE Tnp4 domain-containing protein</fullName>
    </recommendedName>
</protein>
<comment type="cofactor">
    <cofactor evidence="1">
        <name>a divalent metal cation</name>
        <dbReference type="ChEBI" id="CHEBI:60240"/>
    </cofactor>
</comment>